<gene>
    <name evidence="2" type="ORF">ACFP3H_07245</name>
</gene>
<proteinExistence type="predicted"/>
<accession>A0ABW1JQI1</accession>
<name>A0ABW1JQI1_9NOCA</name>
<feature type="domain" description="RsbT co-antagonist protein RsbRD N-terminal" evidence="1">
    <location>
        <begin position="27"/>
        <end position="115"/>
    </location>
</feature>
<protein>
    <recommendedName>
        <fullName evidence="1">RsbT co-antagonist protein RsbRD N-terminal domain-containing protein</fullName>
    </recommendedName>
</protein>
<dbReference type="RefSeq" id="WP_378601317.1">
    <property type="nucleotide sequence ID" value="NZ_JBHSQN010000002.1"/>
</dbReference>
<dbReference type="Pfam" id="PF14361">
    <property type="entry name" value="RsbRD_N"/>
    <property type="match status" value="1"/>
</dbReference>
<comment type="caution">
    <text evidence="2">The sequence shown here is derived from an EMBL/GenBank/DDBJ whole genome shotgun (WGS) entry which is preliminary data.</text>
</comment>
<evidence type="ECO:0000313" key="3">
    <source>
        <dbReference type="Proteomes" id="UP001596223"/>
    </source>
</evidence>
<dbReference type="Proteomes" id="UP001596223">
    <property type="component" value="Unassembled WGS sequence"/>
</dbReference>
<sequence length="153" mass="16184">MGQSGRAEQLLAGAGEALHAQLDHLDDAMTKLLLDRIPALPGDGPMVRSLRASVRGNLLAAIRIFRDGEPVEDMTVPEVAREYARSLAQRGASPTALIRAYRVGQQLALDRGDRAPGGHAGGNCAGDPAVDHAQLRLYRFDQRAGDGGVPGRA</sequence>
<dbReference type="InterPro" id="IPR025751">
    <property type="entry name" value="RsbRD_N_dom"/>
</dbReference>
<evidence type="ECO:0000259" key="1">
    <source>
        <dbReference type="Pfam" id="PF14361"/>
    </source>
</evidence>
<keyword evidence="3" id="KW-1185">Reference proteome</keyword>
<dbReference type="EMBL" id="JBHSQN010000002">
    <property type="protein sequence ID" value="MFC6010843.1"/>
    <property type="molecule type" value="Genomic_DNA"/>
</dbReference>
<organism evidence="2 3">
    <name type="scientific">Nocardia lasii</name>
    <dbReference type="NCBI Taxonomy" id="1616107"/>
    <lineage>
        <taxon>Bacteria</taxon>
        <taxon>Bacillati</taxon>
        <taxon>Actinomycetota</taxon>
        <taxon>Actinomycetes</taxon>
        <taxon>Mycobacteriales</taxon>
        <taxon>Nocardiaceae</taxon>
        <taxon>Nocardia</taxon>
    </lineage>
</organism>
<reference evidence="3" key="1">
    <citation type="journal article" date="2019" name="Int. J. Syst. Evol. Microbiol.">
        <title>The Global Catalogue of Microorganisms (GCM) 10K type strain sequencing project: providing services to taxonomists for standard genome sequencing and annotation.</title>
        <authorList>
            <consortium name="The Broad Institute Genomics Platform"/>
            <consortium name="The Broad Institute Genome Sequencing Center for Infectious Disease"/>
            <person name="Wu L."/>
            <person name="Ma J."/>
        </authorList>
    </citation>
    <scope>NUCLEOTIDE SEQUENCE [LARGE SCALE GENOMIC DNA]</scope>
    <source>
        <strain evidence="3">CCUG 36956</strain>
    </source>
</reference>
<evidence type="ECO:0000313" key="2">
    <source>
        <dbReference type="EMBL" id="MFC6010843.1"/>
    </source>
</evidence>